<gene>
    <name evidence="2" type="ORF">TTHERM_00615890</name>
</gene>
<evidence type="ECO:0008006" key="4">
    <source>
        <dbReference type="Google" id="ProtNLM"/>
    </source>
</evidence>
<keyword evidence="1" id="KW-0732">Signal</keyword>
<dbReference type="EMBL" id="GG662448">
    <property type="protein sequence ID" value="EAS04414.2"/>
    <property type="molecule type" value="Genomic_DNA"/>
</dbReference>
<dbReference type="InterPro" id="IPR006212">
    <property type="entry name" value="Furin_repeat"/>
</dbReference>
<evidence type="ECO:0000313" key="3">
    <source>
        <dbReference type="Proteomes" id="UP000009168"/>
    </source>
</evidence>
<dbReference type="GeneID" id="7840599"/>
<dbReference type="RefSeq" id="XP_001024659.2">
    <property type="nucleotide sequence ID" value="XM_001024659.2"/>
</dbReference>
<dbReference type="SMART" id="SM00261">
    <property type="entry name" value="FU"/>
    <property type="match status" value="2"/>
</dbReference>
<keyword evidence="3" id="KW-1185">Reference proteome</keyword>
<feature type="signal peptide" evidence="1">
    <location>
        <begin position="1"/>
        <end position="19"/>
    </location>
</feature>
<name>I7M3W3_TETTS</name>
<evidence type="ECO:0000313" key="2">
    <source>
        <dbReference type="EMBL" id="EAS04414.2"/>
    </source>
</evidence>
<dbReference type="InterPro" id="IPR009030">
    <property type="entry name" value="Growth_fac_rcpt_cys_sf"/>
</dbReference>
<dbReference type="CDD" id="cd00064">
    <property type="entry name" value="FU"/>
    <property type="match status" value="1"/>
</dbReference>
<dbReference type="InParanoid" id="I7M3W3"/>
<dbReference type="OrthoDB" id="9981301at2759"/>
<dbReference type="Proteomes" id="UP000009168">
    <property type="component" value="Unassembled WGS sequence"/>
</dbReference>
<evidence type="ECO:0000256" key="1">
    <source>
        <dbReference type="SAM" id="SignalP"/>
    </source>
</evidence>
<organism evidence="2 3">
    <name type="scientific">Tetrahymena thermophila (strain SB210)</name>
    <dbReference type="NCBI Taxonomy" id="312017"/>
    <lineage>
        <taxon>Eukaryota</taxon>
        <taxon>Sar</taxon>
        <taxon>Alveolata</taxon>
        <taxon>Ciliophora</taxon>
        <taxon>Intramacronucleata</taxon>
        <taxon>Oligohymenophorea</taxon>
        <taxon>Hymenostomatida</taxon>
        <taxon>Tetrahymenina</taxon>
        <taxon>Tetrahymenidae</taxon>
        <taxon>Tetrahymena</taxon>
    </lineage>
</organism>
<reference evidence="3" key="1">
    <citation type="journal article" date="2006" name="PLoS Biol.">
        <title>Macronuclear genome sequence of the ciliate Tetrahymena thermophila, a model eukaryote.</title>
        <authorList>
            <person name="Eisen J.A."/>
            <person name="Coyne R.S."/>
            <person name="Wu M."/>
            <person name="Wu D."/>
            <person name="Thiagarajan M."/>
            <person name="Wortman J.R."/>
            <person name="Badger J.H."/>
            <person name="Ren Q."/>
            <person name="Amedeo P."/>
            <person name="Jones K.M."/>
            <person name="Tallon L.J."/>
            <person name="Delcher A.L."/>
            <person name="Salzberg S.L."/>
            <person name="Silva J.C."/>
            <person name="Haas B.J."/>
            <person name="Majoros W.H."/>
            <person name="Farzad M."/>
            <person name="Carlton J.M."/>
            <person name="Smith R.K. Jr."/>
            <person name="Garg J."/>
            <person name="Pearlman R.E."/>
            <person name="Karrer K.M."/>
            <person name="Sun L."/>
            <person name="Manning G."/>
            <person name="Elde N.C."/>
            <person name="Turkewitz A.P."/>
            <person name="Asai D.J."/>
            <person name="Wilkes D.E."/>
            <person name="Wang Y."/>
            <person name="Cai H."/>
            <person name="Collins K."/>
            <person name="Stewart B.A."/>
            <person name="Lee S.R."/>
            <person name="Wilamowska K."/>
            <person name="Weinberg Z."/>
            <person name="Ruzzo W.L."/>
            <person name="Wloga D."/>
            <person name="Gaertig J."/>
            <person name="Frankel J."/>
            <person name="Tsao C.-C."/>
            <person name="Gorovsky M.A."/>
            <person name="Keeling P.J."/>
            <person name="Waller R.F."/>
            <person name="Patron N.J."/>
            <person name="Cherry J.M."/>
            <person name="Stover N.A."/>
            <person name="Krieger C.J."/>
            <person name="del Toro C."/>
            <person name="Ryder H.F."/>
            <person name="Williamson S.C."/>
            <person name="Barbeau R.A."/>
            <person name="Hamilton E.P."/>
            <person name="Orias E."/>
        </authorList>
    </citation>
    <scope>NUCLEOTIDE SEQUENCE [LARGE SCALE GENOMIC DNA]</scope>
    <source>
        <strain evidence="3">SB210</strain>
    </source>
</reference>
<accession>I7M3W3</accession>
<proteinExistence type="predicted"/>
<dbReference type="SUPFAM" id="SSF57184">
    <property type="entry name" value="Growth factor receptor domain"/>
    <property type="match status" value="1"/>
</dbReference>
<dbReference type="eggNOG" id="KOG3525">
    <property type="taxonomic scope" value="Eukaryota"/>
</dbReference>
<protein>
    <recommendedName>
        <fullName evidence="4">Transmembrane protein</fullName>
    </recommendedName>
</protein>
<sequence>MKLKLLIITLSLMFSNEQACPQGQGFDPYQNLCFKCSQNCQSCQLGLNPSSNLYSEQYQTCQQCSTAFYLSEDYESCLSECQYYFDPLQNQCQQCQLEGCLLCTTQNTCKVCKENFQLTDGICISDCLGQSKFLIQNSQCTFQCGLGQTKNDQFSTCQIINKCPIQQSESNYCHTYQVIQTQTILSIEKYIDNNQQEIMVTYDNIGNIKFWRYITPVINFLSEIKPTLSNPNNSLFCKLSQKQFYLCMYPKYIQAFDLKSPQIQEIHALQQSSKGTLSFFDFASYNGMDYICIKSEQNVLLFKVINIFNNNSSLDWSQNYIQFQADSSYYICIVQFSQEILIYKSAEKWIDSSGKTQIGVLYKQQLPICYLYNKYNAISRATQKIYILTGANNYAILILNEKSVQSCQEFIIQNMDTNNYLVSFLSSETKLMLILQNQKVSYNNLSYKLFNITSNTNGNNSISEVVSFNMRIVDKDIVITTDENNIASVILNDNQSYKIDKQTICKKQSYPNQHEGSFSSNTYDSQGKKYALQGFQLTYQLRDMRNGDIILNTNFIQLYQPLQNKLKNRVYLFQFGGILIIDFSKDPQNESEFITQVAMPRAFSNGIPFFDSDENFYVYNFDDINWKSVVAYTSNGQIIKEIPARLDLTYSQVYRFFDQVKKIVCLVDQMDATLSYFDFINLTTYDFKLFNGQQAENILYAYQINDANIICITTNNMFIIDFLDNNLNSLQVQYSAYGKVIYQIVYGDFILASYDLNKIQIIHYPSSSESIIQCSQSVSQIITFYDQIHFGFLQGLNLKVYSLSQNQIKQVFQIYLPFLSCQQQTIQYFSDSYLDEKALLLDQDNSGICNIYGNEGYNNSQVQMKVPGQMYLDYISLSKLNFINLASFIDISLDIIYLVLRDSQNNMFLCSTLYKSQLKINIIAQINQPTLTNVQGILSYGNYQTIYYDNGFIIYKNESILQMIDNIPSQINQFIVDFQEDTLVISNSFCQWFIFQFSTGQFMYEMPQDPNYDPILKCTSSFDRVNKNILLKQTTQITSFSYSQNKTNWFLTTKTLGNSRMVSLYSLDQLNLFYLVTNPCIAVVYTAPSFKKFNYFAIVFQTVTFVKQFYDSYNQRIILSFINNIDIDQLSYYDYPLNLIVAPNQKLLIQIMYLDDQYTTSASQVRSIDISQYSQTFSQYNQQTKFTIIEDFQKDILIIVFADNVFFIQISQTQIIHYLNFQENLSQSQDGGQIISISLDKQSNILTCITQENIIIYDYSSITFYDYQNFYLGPQNADLISYIPQAMNQNDNLTVFAREFNYNQISFYQISLQNQTITPSLSFDVTLDQDLQFTLKGGPLGQISNINNSTKYNYRIIQILKQATNDTRIKLLPCSATLKHNNFYFISINYRL</sequence>
<dbReference type="Gene3D" id="2.10.220.10">
    <property type="entry name" value="Hormone Receptor, Insulin-like Growth Factor Receptor 1, Chain A, domain 2"/>
    <property type="match status" value="1"/>
</dbReference>
<feature type="chain" id="PRO_5003712233" description="Transmembrane protein" evidence="1">
    <location>
        <begin position="20"/>
        <end position="1392"/>
    </location>
</feature>
<dbReference type="KEGG" id="tet:TTHERM_00615890"/>